<proteinExistence type="predicted"/>
<dbReference type="Pfam" id="PF00550">
    <property type="entry name" value="PP-binding"/>
    <property type="match status" value="1"/>
</dbReference>
<dbReference type="InterPro" id="IPR009081">
    <property type="entry name" value="PP-bd_ACP"/>
</dbReference>
<dbReference type="InterPro" id="IPR036736">
    <property type="entry name" value="ACP-like_sf"/>
</dbReference>
<accession>A8LP19</accession>
<organism evidence="2 3">
    <name type="scientific">Dinoroseobacter shibae (strain DSM 16493 / NCIMB 14021 / DFL 12)</name>
    <dbReference type="NCBI Taxonomy" id="398580"/>
    <lineage>
        <taxon>Bacteria</taxon>
        <taxon>Pseudomonadati</taxon>
        <taxon>Pseudomonadota</taxon>
        <taxon>Alphaproteobacteria</taxon>
        <taxon>Rhodobacterales</taxon>
        <taxon>Roseobacteraceae</taxon>
        <taxon>Dinoroseobacter</taxon>
    </lineage>
</organism>
<dbReference type="STRING" id="398580.Dshi_1961"/>
<dbReference type="SUPFAM" id="SSF47336">
    <property type="entry name" value="ACP-like"/>
    <property type="match status" value="1"/>
</dbReference>
<dbReference type="EMBL" id="CP000830">
    <property type="protein sequence ID" value="ABV93701.1"/>
    <property type="molecule type" value="Genomic_DNA"/>
</dbReference>
<dbReference type="eggNOG" id="COG0236">
    <property type="taxonomic scope" value="Bacteria"/>
</dbReference>
<dbReference type="HOGENOM" id="CLU_2355241_0_0_5"/>
<keyword evidence="3" id="KW-1185">Reference proteome</keyword>
<evidence type="ECO:0000313" key="2">
    <source>
        <dbReference type="EMBL" id="ABV93701.1"/>
    </source>
</evidence>
<dbReference type="KEGG" id="dsh:Dshi_1961"/>
<sequence>MTPVSYDDAYKVMQEIFEDLADDLGEDEIDLKPESKVLDLGVESISLVYLISELQQNYGLGDQLFRKMREEDQLLKDMTVDDILKAVVALSARQNA</sequence>
<dbReference type="PROSITE" id="PS50075">
    <property type="entry name" value="CARRIER"/>
    <property type="match status" value="1"/>
</dbReference>
<evidence type="ECO:0000313" key="3">
    <source>
        <dbReference type="Proteomes" id="UP000006833"/>
    </source>
</evidence>
<dbReference type="Proteomes" id="UP000006833">
    <property type="component" value="Chromosome"/>
</dbReference>
<dbReference type="RefSeq" id="WP_012178631.1">
    <property type="nucleotide sequence ID" value="NC_009952.1"/>
</dbReference>
<name>A8LP19_DINSH</name>
<dbReference type="OrthoDB" id="7868070at2"/>
<protein>
    <recommendedName>
        <fullName evidence="1">Carrier domain-containing protein</fullName>
    </recommendedName>
</protein>
<dbReference type="Gene3D" id="1.10.1200.10">
    <property type="entry name" value="ACP-like"/>
    <property type="match status" value="1"/>
</dbReference>
<reference evidence="3" key="1">
    <citation type="journal article" date="2010" name="ISME J.">
        <title>The complete genome sequence of the algal symbiont Dinoroseobacter shibae: a hitchhiker's guide to life in the sea.</title>
        <authorList>
            <person name="Wagner-Dobler I."/>
            <person name="Ballhausen B."/>
            <person name="Berger M."/>
            <person name="Brinkhoff T."/>
            <person name="Buchholz I."/>
            <person name="Bunk B."/>
            <person name="Cypionka H."/>
            <person name="Daniel R."/>
            <person name="Drepper T."/>
            <person name="Gerdts G."/>
            <person name="Hahnke S."/>
            <person name="Han C."/>
            <person name="Jahn D."/>
            <person name="Kalhoefer D."/>
            <person name="Kiss H."/>
            <person name="Klenk H.P."/>
            <person name="Kyrpides N."/>
            <person name="Liebl W."/>
            <person name="Liesegang H."/>
            <person name="Meincke L."/>
            <person name="Pati A."/>
            <person name="Petersen J."/>
            <person name="Piekarski T."/>
            <person name="Pommerenke C."/>
            <person name="Pradella S."/>
            <person name="Pukall R."/>
            <person name="Rabus R."/>
            <person name="Stackebrandt E."/>
            <person name="Thole S."/>
            <person name="Thompson L."/>
            <person name="Tielen P."/>
            <person name="Tomasch J."/>
            <person name="von Jan M."/>
            <person name="Wanphrut N."/>
            <person name="Wichels A."/>
            <person name="Zech H."/>
            <person name="Simon M."/>
        </authorList>
    </citation>
    <scope>NUCLEOTIDE SEQUENCE [LARGE SCALE GENOMIC DNA]</scope>
    <source>
        <strain evidence="3">DSM 16493 / NCIMB 14021 / DFL 12</strain>
    </source>
</reference>
<feature type="domain" description="Carrier" evidence="1">
    <location>
        <begin position="7"/>
        <end position="91"/>
    </location>
</feature>
<gene>
    <name evidence="2" type="ordered locus">Dshi_1961</name>
</gene>
<evidence type="ECO:0000259" key="1">
    <source>
        <dbReference type="PROSITE" id="PS50075"/>
    </source>
</evidence>
<dbReference type="AlphaFoldDB" id="A8LP19"/>